<evidence type="ECO:0000256" key="2">
    <source>
        <dbReference type="ARBA" id="ARBA00022741"/>
    </source>
</evidence>
<evidence type="ECO:0000259" key="6">
    <source>
        <dbReference type="PROSITE" id="PS50011"/>
    </source>
</evidence>
<proteinExistence type="predicted"/>
<dbReference type="InterPro" id="IPR017441">
    <property type="entry name" value="Protein_kinase_ATP_BS"/>
</dbReference>
<evidence type="ECO:0000256" key="5">
    <source>
        <dbReference type="PROSITE-ProRule" id="PRU10141"/>
    </source>
</evidence>
<dbReference type="Gene3D" id="1.10.510.10">
    <property type="entry name" value="Transferase(Phosphotransferase) domain 1"/>
    <property type="match status" value="1"/>
</dbReference>
<feature type="binding site" evidence="5">
    <location>
        <position position="39"/>
    </location>
    <ligand>
        <name>ATP</name>
        <dbReference type="ChEBI" id="CHEBI:30616"/>
    </ligand>
</feature>
<keyword evidence="7" id="KW-0723">Serine/threonine-protein kinase</keyword>
<evidence type="ECO:0000313" key="7">
    <source>
        <dbReference type="EMBL" id="HJC36189.1"/>
    </source>
</evidence>
<dbReference type="AlphaFoldDB" id="A0A9D2NSG4"/>
<gene>
    <name evidence="7" type="ORF">H9702_03545</name>
</gene>
<comment type="caution">
    <text evidence="7">The sequence shown here is derived from an EMBL/GenBank/DDBJ whole genome shotgun (WGS) entry which is preliminary data.</text>
</comment>
<keyword evidence="1" id="KW-0808">Transferase</keyword>
<dbReference type="GO" id="GO:0005524">
    <property type="term" value="F:ATP binding"/>
    <property type="evidence" value="ECO:0007669"/>
    <property type="project" value="UniProtKB-UniRule"/>
</dbReference>
<dbReference type="PROSITE" id="PS00107">
    <property type="entry name" value="PROTEIN_KINASE_ATP"/>
    <property type="match status" value="1"/>
</dbReference>
<sequence length="476" mass="53577">MQGQLINDRYQIVRQIGRGGMSSVFLAEDVRSGEQVALKIMAHAQLARMGMDEEEALREAWLMRQLKHPALPRIRDQLISGSDCVIVMDLVEGVTLEEHIRRRGRLSERQTCLLGIALCQVLSYLHARCPPVIYRDMKPENILIDRLHKIHLIDFGIACPEGTMMRAVGTKPYAPPEQCAGQRCDRRADIYALGKTLWRAAYGMEESGATRLQRILRRCMAPCVQERYPDCRHLAHDLRGCLRVRRCPLWIGASLSLAVMGALVCAGHDLGEMSPEHLFAQRMSEIRADGSFSVEEEAMLQREIMPLLARCQDAEMYARMSFQLGELYWSMDLENEQGSALQRMRRAVPWFVKAAAGHDKERAQAYVIMGTCYQRMAAGAPEEKEMRDMWNALLALLDPCQDDALLCLQLCGVLTVMAGEYGDMLQGSLLLGIEKICAMLADLSFADARALAQQEELTAYAHALRSAAYAAERKEK</sequence>
<dbReference type="GO" id="GO:0004674">
    <property type="term" value="F:protein serine/threonine kinase activity"/>
    <property type="evidence" value="ECO:0007669"/>
    <property type="project" value="UniProtKB-KW"/>
</dbReference>
<evidence type="ECO:0000256" key="4">
    <source>
        <dbReference type="ARBA" id="ARBA00022840"/>
    </source>
</evidence>
<dbReference type="Proteomes" id="UP000823896">
    <property type="component" value="Unassembled WGS sequence"/>
</dbReference>
<dbReference type="PROSITE" id="PS00108">
    <property type="entry name" value="PROTEIN_KINASE_ST"/>
    <property type="match status" value="1"/>
</dbReference>
<dbReference type="SUPFAM" id="SSF56112">
    <property type="entry name" value="Protein kinase-like (PK-like)"/>
    <property type="match status" value="1"/>
</dbReference>
<dbReference type="SMART" id="SM00220">
    <property type="entry name" value="S_TKc"/>
    <property type="match status" value="1"/>
</dbReference>
<keyword evidence="2 5" id="KW-0547">Nucleotide-binding</keyword>
<dbReference type="InterPro" id="IPR008271">
    <property type="entry name" value="Ser/Thr_kinase_AS"/>
</dbReference>
<dbReference type="InterPro" id="IPR011009">
    <property type="entry name" value="Kinase-like_dom_sf"/>
</dbReference>
<dbReference type="EMBL" id="DWWM01000023">
    <property type="protein sequence ID" value="HJC36189.1"/>
    <property type="molecule type" value="Genomic_DNA"/>
</dbReference>
<feature type="domain" description="Protein kinase" evidence="6">
    <location>
        <begin position="10"/>
        <end position="351"/>
    </location>
</feature>
<dbReference type="PANTHER" id="PTHR43289">
    <property type="entry name" value="MITOGEN-ACTIVATED PROTEIN KINASE KINASE KINASE 20-RELATED"/>
    <property type="match status" value="1"/>
</dbReference>
<evidence type="ECO:0000256" key="1">
    <source>
        <dbReference type="ARBA" id="ARBA00022679"/>
    </source>
</evidence>
<dbReference type="Pfam" id="PF00069">
    <property type="entry name" value="Pkinase"/>
    <property type="match status" value="1"/>
</dbReference>
<reference evidence="7" key="1">
    <citation type="journal article" date="2021" name="PeerJ">
        <title>Extensive microbial diversity within the chicken gut microbiome revealed by metagenomics and culture.</title>
        <authorList>
            <person name="Gilroy R."/>
            <person name="Ravi A."/>
            <person name="Getino M."/>
            <person name="Pursley I."/>
            <person name="Horton D.L."/>
            <person name="Alikhan N.F."/>
            <person name="Baker D."/>
            <person name="Gharbi K."/>
            <person name="Hall N."/>
            <person name="Watson M."/>
            <person name="Adriaenssens E.M."/>
            <person name="Foster-Nyarko E."/>
            <person name="Jarju S."/>
            <person name="Secka A."/>
            <person name="Antonio M."/>
            <person name="Oren A."/>
            <person name="Chaudhuri R.R."/>
            <person name="La Ragione R."/>
            <person name="Hildebrand F."/>
            <person name="Pallen M.J."/>
        </authorList>
    </citation>
    <scope>NUCLEOTIDE SEQUENCE</scope>
    <source>
        <strain evidence="7">CHK187-11901</strain>
    </source>
</reference>
<dbReference type="PANTHER" id="PTHR43289:SF34">
    <property type="entry name" value="SERINE_THREONINE-PROTEIN KINASE YBDM-RELATED"/>
    <property type="match status" value="1"/>
</dbReference>
<organism evidence="7 8">
    <name type="scientific">Candidatus Merdibacter merdavium</name>
    <dbReference type="NCBI Taxonomy" id="2838692"/>
    <lineage>
        <taxon>Bacteria</taxon>
        <taxon>Bacillati</taxon>
        <taxon>Bacillota</taxon>
        <taxon>Erysipelotrichia</taxon>
        <taxon>Erysipelotrichales</taxon>
        <taxon>Erysipelotrichaceae</taxon>
        <taxon>Merdibacter</taxon>
    </lineage>
</organism>
<keyword evidence="3 7" id="KW-0418">Kinase</keyword>
<name>A0A9D2NSG4_9FIRM</name>
<dbReference type="InterPro" id="IPR000719">
    <property type="entry name" value="Prot_kinase_dom"/>
</dbReference>
<dbReference type="CDD" id="cd14014">
    <property type="entry name" value="STKc_PknB_like"/>
    <property type="match status" value="1"/>
</dbReference>
<dbReference type="PROSITE" id="PS50011">
    <property type="entry name" value="PROTEIN_KINASE_DOM"/>
    <property type="match status" value="1"/>
</dbReference>
<reference evidence="7" key="2">
    <citation type="submission" date="2021-04" db="EMBL/GenBank/DDBJ databases">
        <authorList>
            <person name="Gilroy R."/>
        </authorList>
    </citation>
    <scope>NUCLEOTIDE SEQUENCE</scope>
    <source>
        <strain evidence="7">CHK187-11901</strain>
    </source>
</reference>
<protein>
    <submittedName>
        <fullName evidence="7">Serine/threonine protein kinase</fullName>
    </submittedName>
</protein>
<keyword evidence="4 5" id="KW-0067">ATP-binding</keyword>
<evidence type="ECO:0000313" key="8">
    <source>
        <dbReference type="Proteomes" id="UP000823896"/>
    </source>
</evidence>
<accession>A0A9D2NSG4</accession>
<evidence type="ECO:0000256" key="3">
    <source>
        <dbReference type="ARBA" id="ARBA00022777"/>
    </source>
</evidence>